<dbReference type="EMBL" id="JACGWO010000005">
    <property type="protein sequence ID" value="KAK4427626.1"/>
    <property type="molecule type" value="Genomic_DNA"/>
</dbReference>
<dbReference type="PANTHER" id="PTHR33237">
    <property type="entry name" value="F2P16.13 PROTEIN-RELATED"/>
    <property type="match status" value="1"/>
</dbReference>
<dbReference type="Proteomes" id="UP001293254">
    <property type="component" value="Unassembled WGS sequence"/>
</dbReference>
<evidence type="ECO:0000256" key="1">
    <source>
        <dbReference type="SAM" id="MobiDB-lite"/>
    </source>
</evidence>
<accession>A0AAE2CMH0</accession>
<evidence type="ECO:0000313" key="2">
    <source>
        <dbReference type="EMBL" id="KAK4427626.1"/>
    </source>
</evidence>
<name>A0AAE2CMH0_9LAMI</name>
<reference evidence="2" key="1">
    <citation type="submission" date="2020-06" db="EMBL/GenBank/DDBJ databases">
        <authorList>
            <person name="Li T."/>
            <person name="Hu X."/>
            <person name="Zhang T."/>
            <person name="Song X."/>
            <person name="Zhang H."/>
            <person name="Dai N."/>
            <person name="Sheng W."/>
            <person name="Hou X."/>
            <person name="Wei L."/>
        </authorList>
    </citation>
    <scope>NUCLEOTIDE SEQUENCE</scope>
    <source>
        <strain evidence="2">3651</strain>
        <tissue evidence="2">Leaf</tissue>
    </source>
</reference>
<feature type="region of interest" description="Disordered" evidence="1">
    <location>
        <begin position="1"/>
        <end position="25"/>
    </location>
</feature>
<evidence type="ECO:0000313" key="3">
    <source>
        <dbReference type="Proteomes" id="UP001293254"/>
    </source>
</evidence>
<feature type="compositionally biased region" description="Polar residues" evidence="1">
    <location>
        <begin position="1"/>
        <end position="13"/>
    </location>
</feature>
<comment type="caution">
    <text evidence="2">The sequence shown here is derived from an EMBL/GenBank/DDBJ whole genome shotgun (WGS) entry which is preliminary data.</text>
</comment>
<organism evidence="2 3">
    <name type="scientific">Sesamum alatum</name>
    <dbReference type="NCBI Taxonomy" id="300844"/>
    <lineage>
        <taxon>Eukaryota</taxon>
        <taxon>Viridiplantae</taxon>
        <taxon>Streptophyta</taxon>
        <taxon>Embryophyta</taxon>
        <taxon>Tracheophyta</taxon>
        <taxon>Spermatophyta</taxon>
        <taxon>Magnoliopsida</taxon>
        <taxon>eudicotyledons</taxon>
        <taxon>Gunneridae</taxon>
        <taxon>Pentapetalae</taxon>
        <taxon>asterids</taxon>
        <taxon>lamiids</taxon>
        <taxon>Lamiales</taxon>
        <taxon>Pedaliaceae</taxon>
        <taxon>Sesamum</taxon>
    </lineage>
</organism>
<feature type="compositionally biased region" description="Basic residues" evidence="1">
    <location>
        <begin position="14"/>
        <end position="25"/>
    </location>
</feature>
<dbReference type="AlphaFoldDB" id="A0AAE2CMH0"/>
<sequence length="210" mass="23544">MSTDETNADSKQQQQKRKNGTKRRNVLAKKIGAIISSAFGKRKAQEMCVYTSEESNVSGRGNKTRHQVALNRSCSFHAKGKRKGSRRNEATRRCPTVSLSLSVIFRKRCGFGFRKWRAIKIVNADANGNEGSGVERCSYGRITRAKLVLKRDDRCGEKTRVAEEDAGELELCKKRILMGEKCRPLNISGTLHYDKNGVLLPEDVLPSEEP</sequence>
<dbReference type="PANTHER" id="PTHR33237:SF39">
    <property type="match status" value="1"/>
</dbReference>
<proteinExistence type="predicted"/>
<gene>
    <name evidence="2" type="ORF">Salat_1531600</name>
</gene>
<reference evidence="2" key="2">
    <citation type="journal article" date="2024" name="Plant">
        <title>Genomic evolution and insights into agronomic trait innovations of Sesamum species.</title>
        <authorList>
            <person name="Miao H."/>
            <person name="Wang L."/>
            <person name="Qu L."/>
            <person name="Liu H."/>
            <person name="Sun Y."/>
            <person name="Le M."/>
            <person name="Wang Q."/>
            <person name="Wei S."/>
            <person name="Zheng Y."/>
            <person name="Lin W."/>
            <person name="Duan Y."/>
            <person name="Cao H."/>
            <person name="Xiong S."/>
            <person name="Wang X."/>
            <person name="Wei L."/>
            <person name="Li C."/>
            <person name="Ma Q."/>
            <person name="Ju M."/>
            <person name="Zhao R."/>
            <person name="Li G."/>
            <person name="Mu C."/>
            <person name="Tian Q."/>
            <person name="Mei H."/>
            <person name="Zhang T."/>
            <person name="Gao T."/>
            <person name="Zhang H."/>
        </authorList>
    </citation>
    <scope>NUCLEOTIDE SEQUENCE</scope>
    <source>
        <strain evidence="2">3651</strain>
    </source>
</reference>
<keyword evidence="3" id="KW-1185">Reference proteome</keyword>
<protein>
    <submittedName>
        <fullName evidence="2">Uncharacterized protein</fullName>
    </submittedName>
</protein>